<dbReference type="Pfam" id="PF02843">
    <property type="entry name" value="GARS_C"/>
    <property type="match status" value="1"/>
</dbReference>
<evidence type="ECO:0000256" key="1">
    <source>
        <dbReference type="ARBA" id="ARBA00005174"/>
    </source>
</evidence>
<dbReference type="EC" id="6.3.4.13" evidence="2"/>
<dbReference type="Gene3D" id="3.30.470.20">
    <property type="entry name" value="ATP-grasp fold, B domain"/>
    <property type="match status" value="1"/>
</dbReference>
<dbReference type="SUPFAM" id="SSF51246">
    <property type="entry name" value="Rudiment single hybrid motif"/>
    <property type="match status" value="1"/>
</dbReference>
<dbReference type="InterPro" id="IPR020560">
    <property type="entry name" value="PRibGlycinamide_synth_C-dom"/>
</dbReference>
<feature type="non-terminal residue" evidence="11">
    <location>
        <position position="180"/>
    </location>
</feature>
<dbReference type="InterPro" id="IPR000115">
    <property type="entry name" value="PRibGlycinamide_synth"/>
</dbReference>
<evidence type="ECO:0000256" key="9">
    <source>
        <dbReference type="ARBA" id="ARBA00042864"/>
    </source>
</evidence>
<accession>X1QX10</accession>
<evidence type="ECO:0000313" key="11">
    <source>
        <dbReference type="EMBL" id="GAI47824.1"/>
    </source>
</evidence>
<dbReference type="PANTHER" id="PTHR43472">
    <property type="entry name" value="PHOSPHORIBOSYLAMINE--GLYCINE LIGASE"/>
    <property type="match status" value="1"/>
</dbReference>
<dbReference type="GO" id="GO:0004637">
    <property type="term" value="F:phosphoribosylamine-glycine ligase activity"/>
    <property type="evidence" value="ECO:0007669"/>
    <property type="project" value="UniProtKB-EC"/>
</dbReference>
<keyword evidence="6" id="KW-0067">ATP-binding</keyword>
<dbReference type="InterPro" id="IPR011054">
    <property type="entry name" value="Rudment_hybrid_motif"/>
</dbReference>
<dbReference type="SMART" id="SM01210">
    <property type="entry name" value="GARS_C"/>
    <property type="match status" value="1"/>
</dbReference>
<protein>
    <recommendedName>
        <fullName evidence="2">phosphoribosylamine--glycine ligase</fullName>
        <ecNumber evidence="2">6.3.4.13</ecNumber>
    </recommendedName>
    <alternativeName>
        <fullName evidence="8">Glycinamide ribonucleotide synthetase</fullName>
    </alternativeName>
    <alternativeName>
        <fullName evidence="9">Phosphoribosylglycinamide synthetase</fullName>
    </alternativeName>
</protein>
<feature type="non-terminal residue" evidence="11">
    <location>
        <position position="1"/>
    </location>
</feature>
<dbReference type="GO" id="GO:0006189">
    <property type="term" value="P:'de novo' IMP biosynthetic process"/>
    <property type="evidence" value="ECO:0007669"/>
    <property type="project" value="UniProtKB-UniPathway"/>
</dbReference>
<comment type="similarity">
    <text evidence="7">Belongs to the GARS family.</text>
</comment>
<dbReference type="InterPro" id="IPR020561">
    <property type="entry name" value="PRibGlycinamid_synth_ATP-grasp"/>
</dbReference>
<dbReference type="EMBL" id="BARV01039762">
    <property type="protein sequence ID" value="GAI47824.1"/>
    <property type="molecule type" value="Genomic_DNA"/>
</dbReference>
<dbReference type="GO" id="GO:0046872">
    <property type="term" value="F:metal ion binding"/>
    <property type="evidence" value="ECO:0007669"/>
    <property type="project" value="InterPro"/>
</dbReference>
<proteinExistence type="inferred from homology"/>
<feature type="domain" description="ATP-grasp" evidence="10">
    <location>
        <begin position="4"/>
        <end position="71"/>
    </location>
</feature>
<dbReference type="SMART" id="SM01209">
    <property type="entry name" value="GARS_A"/>
    <property type="match status" value="1"/>
</dbReference>
<keyword evidence="3" id="KW-0436">Ligase</keyword>
<dbReference type="PROSITE" id="PS00184">
    <property type="entry name" value="GARS"/>
    <property type="match status" value="1"/>
</dbReference>
<evidence type="ECO:0000259" key="10">
    <source>
        <dbReference type="PROSITE" id="PS50975"/>
    </source>
</evidence>
<keyword evidence="5" id="KW-0658">Purine biosynthesis</keyword>
<sequence length="180" mass="20052">KRVLEEILKPTLKGLQSEGREYKGVLYAGLILTKEGPKVLEFNARFGDPETQVILPKLKTDLLDILNTVIEGSLHKINIEWKNNSAVCVVVASGGYPGNYQIGKIISGLERLGKMKDIIAFHAGTKLQDNKVITSGGRVLGITAWDKTISKAKERAYKGVKEIYFEDMYYRKDIAVKAIK</sequence>
<comment type="pathway">
    <text evidence="1">Purine metabolism; IMP biosynthesis via de novo pathway; N(1)-(5-phospho-D-ribosyl)glycinamide from 5-phospho-alpha-D-ribose 1-diphosphate: step 2/2.</text>
</comment>
<dbReference type="AlphaFoldDB" id="X1QX10"/>
<organism evidence="11">
    <name type="scientific">marine sediment metagenome</name>
    <dbReference type="NCBI Taxonomy" id="412755"/>
    <lineage>
        <taxon>unclassified sequences</taxon>
        <taxon>metagenomes</taxon>
        <taxon>ecological metagenomes</taxon>
    </lineage>
</organism>
<evidence type="ECO:0000256" key="6">
    <source>
        <dbReference type="ARBA" id="ARBA00022840"/>
    </source>
</evidence>
<dbReference type="InterPro" id="IPR020559">
    <property type="entry name" value="PRibGlycinamide_synth_CS"/>
</dbReference>
<evidence type="ECO:0000256" key="2">
    <source>
        <dbReference type="ARBA" id="ARBA00013255"/>
    </source>
</evidence>
<dbReference type="PROSITE" id="PS50975">
    <property type="entry name" value="ATP_GRASP"/>
    <property type="match status" value="1"/>
</dbReference>
<evidence type="ECO:0000256" key="7">
    <source>
        <dbReference type="ARBA" id="ARBA00038345"/>
    </source>
</evidence>
<evidence type="ECO:0000256" key="8">
    <source>
        <dbReference type="ARBA" id="ARBA00042242"/>
    </source>
</evidence>
<dbReference type="GO" id="GO:0005524">
    <property type="term" value="F:ATP binding"/>
    <property type="evidence" value="ECO:0007669"/>
    <property type="project" value="UniProtKB-KW"/>
</dbReference>
<dbReference type="InterPro" id="IPR037123">
    <property type="entry name" value="PRibGlycinamide_synth_C_sf"/>
</dbReference>
<keyword evidence="4" id="KW-0547">Nucleotide-binding</keyword>
<evidence type="ECO:0000256" key="4">
    <source>
        <dbReference type="ARBA" id="ARBA00022741"/>
    </source>
</evidence>
<evidence type="ECO:0000256" key="3">
    <source>
        <dbReference type="ARBA" id="ARBA00022598"/>
    </source>
</evidence>
<dbReference type="PANTHER" id="PTHR43472:SF1">
    <property type="entry name" value="PHOSPHORIBOSYLAMINE--GLYCINE LIGASE, CHLOROPLASTIC"/>
    <property type="match status" value="1"/>
</dbReference>
<name>X1QX10_9ZZZZ</name>
<reference evidence="11" key="1">
    <citation type="journal article" date="2014" name="Front. Microbiol.">
        <title>High frequency of phylogenetically diverse reductive dehalogenase-homologous genes in deep subseafloor sedimentary metagenomes.</title>
        <authorList>
            <person name="Kawai M."/>
            <person name="Futagami T."/>
            <person name="Toyoda A."/>
            <person name="Takaki Y."/>
            <person name="Nishi S."/>
            <person name="Hori S."/>
            <person name="Arai W."/>
            <person name="Tsubouchi T."/>
            <person name="Morono Y."/>
            <person name="Uchiyama I."/>
            <person name="Ito T."/>
            <person name="Fujiyama A."/>
            <person name="Inagaki F."/>
            <person name="Takami H."/>
        </authorList>
    </citation>
    <scope>NUCLEOTIDE SEQUENCE</scope>
    <source>
        <strain evidence="11">Expedition CK06-06</strain>
    </source>
</reference>
<evidence type="ECO:0000256" key="5">
    <source>
        <dbReference type="ARBA" id="ARBA00022755"/>
    </source>
</evidence>
<comment type="caution">
    <text evidence="11">The sequence shown here is derived from an EMBL/GenBank/DDBJ whole genome shotgun (WGS) entry which is preliminary data.</text>
</comment>
<dbReference type="UniPathway" id="UPA00074">
    <property type="reaction ID" value="UER00125"/>
</dbReference>
<dbReference type="FunFam" id="3.90.600.10:FF:000001">
    <property type="entry name" value="Trifunctional purine biosynthetic protein adenosine-3"/>
    <property type="match status" value="1"/>
</dbReference>
<dbReference type="GO" id="GO:0009113">
    <property type="term" value="P:purine nucleobase biosynthetic process"/>
    <property type="evidence" value="ECO:0007669"/>
    <property type="project" value="InterPro"/>
</dbReference>
<dbReference type="Gene3D" id="3.90.600.10">
    <property type="entry name" value="Phosphoribosylglycinamide synthetase, C-terminal domain"/>
    <property type="match status" value="1"/>
</dbReference>
<dbReference type="SUPFAM" id="SSF56059">
    <property type="entry name" value="Glutathione synthetase ATP-binding domain-like"/>
    <property type="match status" value="1"/>
</dbReference>
<dbReference type="Pfam" id="PF01071">
    <property type="entry name" value="GARS_A"/>
    <property type="match status" value="1"/>
</dbReference>
<gene>
    <name evidence="11" type="ORF">S06H3_60836</name>
</gene>
<dbReference type="InterPro" id="IPR011761">
    <property type="entry name" value="ATP-grasp"/>
</dbReference>